<reference evidence="2 3" key="1">
    <citation type="submission" date="2018-09" db="EMBL/GenBank/DDBJ databases">
        <title>Sphingomonas peninsula sp. nov., isolated from fildes peninsula, Antarctic soil.</title>
        <authorList>
            <person name="Yingchao G."/>
        </authorList>
    </citation>
    <scope>NUCLEOTIDE SEQUENCE [LARGE SCALE GENOMIC DNA]</scope>
    <source>
        <strain evidence="2 3">YZ-8</strain>
        <plasmid evidence="2 3">unnamed1</plasmid>
    </source>
</reference>
<keyword evidence="1" id="KW-0472">Membrane</keyword>
<keyword evidence="3" id="KW-1185">Reference proteome</keyword>
<feature type="transmembrane region" description="Helical" evidence="1">
    <location>
        <begin position="12"/>
        <end position="32"/>
    </location>
</feature>
<dbReference type="Proteomes" id="UP000276254">
    <property type="component" value="Plasmid unnamed1"/>
</dbReference>
<evidence type="ECO:0000313" key="2">
    <source>
        <dbReference type="EMBL" id="AYJ84776.1"/>
    </source>
</evidence>
<accession>A0A494TFY3</accession>
<dbReference type="EMBL" id="CP032828">
    <property type="protein sequence ID" value="AYJ84776.1"/>
    <property type="molecule type" value="Genomic_DNA"/>
</dbReference>
<gene>
    <name evidence="2" type="ORF">D3Y57_01365</name>
</gene>
<geneLocation type="plasmid" evidence="2">
    <name>unnamed1</name>
</geneLocation>
<name>A0A494TFY3_SPHPE</name>
<keyword evidence="1" id="KW-0812">Transmembrane</keyword>
<proteinExistence type="predicted"/>
<feature type="transmembrane region" description="Helical" evidence="1">
    <location>
        <begin position="201"/>
        <end position="224"/>
    </location>
</feature>
<dbReference type="KEGG" id="spha:D3Y57_01365"/>
<keyword evidence="1" id="KW-1133">Transmembrane helix</keyword>
<keyword evidence="2" id="KW-0614">Plasmid</keyword>
<dbReference type="RefSeq" id="WP_121150686.1">
    <property type="nucleotide sequence ID" value="NZ_CP032828.1"/>
</dbReference>
<dbReference type="OrthoDB" id="7500139at2"/>
<evidence type="ECO:0000256" key="1">
    <source>
        <dbReference type="SAM" id="Phobius"/>
    </source>
</evidence>
<protein>
    <submittedName>
        <fullName evidence="2">HAMP domain-containing protein</fullName>
    </submittedName>
</protein>
<evidence type="ECO:0000313" key="3">
    <source>
        <dbReference type="Proteomes" id="UP000276254"/>
    </source>
</evidence>
<sequence length="425" mass="46265">MRGEGVAIQSLLMRTFVPAVTVMAIIMAMLVYGRVYAIILDGFDRKLVITSTLTGALIDPVDHENLAAIARRGVQDTAVGRSAEYLRNVQPMRKIRNQLQLTYLYTQVFGRTQDIAYILDSNIDKEHSSLGSEDNLPKGTLGDLRAAITAGRVHVSPIEYQQQWGLLKTATAPMRTSQGQIAAMAGADVNISVIRVATQNALFASALIGIISLVICTLVVLVIVSRVARPIERLKLEALRIATGDHARPDHLTGPREVTKLRDALFGISLKMRSKLLAAQEASARHEQKNARQLLEDALVSDGTSPVTLVDNDALLVIWLGSTEERLDQMLHRRAMIALARRIEQTPTLSVAWEMLADGAHGGILVLDRQALSLHLKGEAIVSIHVGGEDGTDVPMRPGQKITLTGNEDLCLTDGAIPLKWRPGA</sequence>
<dbReference type="AlphaFoldDB" id="A0A494TFY3"/>
<organism evidence="2 3">
    <name type="scientific">Sphingomonas paeninsulae</name>
    <dbReference type="NCBI Taxonomy" id="2319844"/>
    <lineage>
        <taxon>Bacteria</taxon>
        <taxon>Pseudomonadati</taxon>
        <taxon>Pseudomonadota</taxon>
        <taxon>Alphaproteobacteria</taxon>
        <taxon>Sphingomonadales</taxon>
        <taxon>Sphingomonadaceae</taxon>
        <taxon>Sphingomonas</taxon>
    </lineage>
</organism>
<dbReference type="Gene3D" id="6.10.340.10">
    <property type="match status" value="1"/>
</dbReference>